<sequence>MATVECGLGIQSWQFQSNVNLCNLCRILVGWDATKVTVIVVHMVVQWITCDVIDIGGNRLTRILFVYGLILRWSANLLWNYLAQQGTFNSTNPADLINLPIKGVHFTWHNGKGGDQTILKRLDWAFGNQKLISQWPLTMETFQVEGNIRSQSYCDSHDASSSSAKEEIQIPKFVDSSGGLSGCSAGNLDGGSLW</sequence>
<dbReference type="Proteomes" id="UP001141253">
    <property type="component" value="Chromosome 7"/>
</dbReference>
<dbReference type="EMBL" id="JAPFFI010000014">
    <property type="protein sequence ID" value="KAJ6366662.1"/>
    <property type="molecule type" value="Genomic_DNA"/>
</dbReference>
<name>A0ABQ9AYI2_9ROSI</name>
<gene>
    <name evidence="1" type="ORF">OIU77_003109</name>
</gene>
<reference evidence="1" key="1">
    <citation type="submission" date="2022-10" db="EMBL/GenBank/DDBJ databases">
        <authorList>
            <person name="Hyden B.L."/>
            <person name="Feng K."/>
            <person name="Yates T."/>
            <person name="Jawdy S."/>
            <person name="Smart L.B."/>
            <person name="Muchero W."/>
        </authorList>
    </citation>
    <scope>NUCLEOTIDE SEQUENCE</scope>
    <source>
        <tissue evidence="1">Shoot tip</tissue>
    </source>
</reference>
<keyword evidence="2" id="KW-1185">Reference proteome</keyword>
<protein>
    <submittedName>
        <fullName evidence="1">Uncharacterized protein</fullName>
    </submittedName>
</protein>
<comment type="caution">
    <text evidence="1">The sequence shown here is derived from an EMBL/GenBank/DDBJ whole genome shotgun (WGS) entry which is preliminary data.</text>
</comment>
<proteinExistence type="predicted"/>
<evidence type="ECO:0000313" key="2">
    <source>
        <dbReference type="Proteomes" id="UP001141253"/>
    </source>
</evidence>
<reference evidence="1" key="2">
    <citation type="journal article" date="2023" name="Int. J. Mol. Sci.">
        <title>De Novo Assembly and Annotation of 11 Diverse Shrub Willow (Salix) Genomes Reveals Novel Gene Organization in Sex-Linked Regions.</title>
        <authorList>
            <person name="Hyden B."/>
            <person name="Feng K."/>
            <person name="Yates T.B."/>
            <person name="Jawdy S."/>
            <person name="Cereghino C."/>
            <person name="Smart L.B."/>
            <person name="Muchero W."/>
        </authorList>
    </citation>
    <scope>NUCLEOTIDE SEQUENCE</scope>
    <source>
        <tissue evidence="1">Shoot tip</tissue>
    </source>
</reference>
<evidence type="ECO:0000313" key="1">
    <source>
        <dbReference type="EMBL" id="KAJ6366662.1"/>
    </source>
</evidence>
<organism evidence="1 2">
    <name type="scientific">Salix suchowensis</name>
    <dbReference type="NCBI Taxonomy" id="1278906"/>
    <lineage>
        <taxon>Eukaryota</taxon>
        <taxon>Viridiplantae</taxon>
        <taxon>Streptophyta</taxon>
        <taxon>Embryophyta</taxon>
        <taxon>Tracheophyta</taxon>
        <taxon>Spermatophyta</taxon>
        <taxon>Magnoliopsida</taxon>
        <taxon>eudicotyledons</taxon>
        <taxon>Gunneridae</taxon>
        <taxon>Pentapetalae</taxon>
        <taxon>rosids</taxon>
        <taxon>fabids</taxon>
        <taxon>Malpighiales</taxon>
        <taxon>Salicaceae</taxon>
        <taxon>Saliceae</taxon>
        <taxon>Salix</taxon>
    </lineage>
</organism>
<accession>A0ABQ9AYI2</accession>